<feature type="transmembrane region" description="Helical" evidence="7">
    <location>
        <begin position="302"/>
        <end position="322"/>
    </location>
</feature>
<comment type="caution">
    <text evidence="8">The sequence shown here is derived from an EMBL/GenBank/DDBJ whole genome shotgun (WGS) entry which is preliminary data.</text>
</comment>
<evidence type="ECO:0000256" key="4">
    <source>
        <dbReference type="ARBA" id="ARBA00022692"/>
    </source>
</evidence>
<dbReference type="Pfam" id="PF03601">
    <property type="entry name" value="Cons_hypoth698"/>
    <property type="match status" value="1"/>
</dbReference>
<comment type="similarity">
    <text evidence="2">Belongs to the UPF0324 family.</text>
</comment>
<dbReference type="AlphaFoldDB" id="A0A494X9Z1"/>
<feature type="transmembrane region" description="Helical" evidence="7">
    <location>
        <begin position="102"/>
        <end position="120"/>
    </location>
</feature>
<keyword evidence="3" id="KW-1003">Cell membrane</keyword>
<evidence type="ECO:0000256" key="1">
    <source>
        <dbReference type="ARBA" id="ARBA00004651"/>
    </source>
</evidence>
<evidence type="ECO:0000256" key="3">
    <source>
        <dbReference type="ARBA" id="ARBA00022475"/>
    </source>
</evidence>
<reference evidence="8 9" key="1">
    <citation type="submission" date="2018-10" db="EMBL/GenBank/DDBJ databases">
        <title>Cohnella sp. M2MS4P-1, whole genome shotgun sequence.</title>
        <authorList>
            <person name="Tuo L."/>
        </authorList>
    </citation>
    <scope>NUCLEOTIDE SEQUENCE [LARGE SCALE GENOMIC DNA]</scope>
    <source>
        <strain evidence="8 9">M2MS4P-1</strain>
    </source>
</reference>
<dbReference type="PANTHER" id="PTHR30106:SF2">
    <property type="entry name" value="UPF0324 INNER MEMBRANE PROTEIN YEIH"/>
    <property type="match status" value="1"/>
</dbReference>
<dbReference type="PANTHER" id="PTHR30106">
    <property type="entry name" value="INNER MEMBRANE PROTEIN YEIH-RELATED"/>
    <property type="match status" value="1"/>
</dbReference>
<feature type="transmembrane region" description="Helical" evidence="7">
    <location>
        <begin position="192"/>
        <end position="211"/>
    </location>
</feature>
<dbReference type="InterPro" id="IPR018383">
    <property type="entry name" value="UPF0324_pro"/>
</dbReference>
<feature type="transmembrane region" description="Helical" evidence="7">
    <location>
        <begin position="223"/>
        <end position="245"/>
    </location>
</feature>
<evidence type="ECO:0000313" key="9">
    <source>
        <dbReference type="Proteomes" id="UP000282076"/>
    </source>
</evidence>
<protein>
    <submittedName>
        <fullName evidence="8">Putative sulfate exporter family transporter</fullName>
    </submittedName>
</protein>
<dbReference type="Proteomes" id="UP000282076">
    <property type="component" value="Unassembled WGS sequence"/>
</dbReference>
<feature type="transmembrane region" description="Helical" evidence="7">
    <location>
        <begin position="271"/>
        <end position="290"/>
    </location>
</feature>
<dbReference type="RefSeq" id="WP_120979535.1">
    <property type="nucleotide sequence ID" value="NZ_RBZM01000011.1"/>
</dbReference>
<evidence type="ECO:0000313" key="8">
    <source>
        <dbReference type="EMBL" id="RKP47338.1"/>
    </source>
</evidence>
<dbReference type="EMBL" id="RBZM01000011">
    <property type="protein sequence ID" value="RKP47338.1"/>
    <property type="molecule type" value="Genomic_DNA"/>
</dbReference>
<dbReference type="OrthoDB" id="9811391at2"/>
<comment type="subcellular location">
    <subcellularLocation>
        <location evidence="1">Cell membrane</location>
        <topology evidence="1">Multi-pass membrane protein</topology>
    </subcellularLocation>
</comment>
<feature type="transmembrane region" description="Helical" evidence="7">
    <location>
        <begin position="334"/>
        <end position="353"/>
    </location>
</feature>
<evidence type="ECO:0000256" key="2">
    <source>
        <dbReference type="ARBA" id="ARBA00007977"/>
    </source>
</evidence>
<keyword evidence="6 7" id="KW-0472">Membrane</keyword>
<dbReference type="GO" id="GO:0005886">
    <property type="term" value="C:plasma membrane"/>
    <property type="evidence" value="ECO:0007669"/>
    <property type="project" value="UniProtKB-SubCell"/>
</dbReference>
<feature type="transmembrane region" description="Helical" evidence="7">
    <location>
        <begin position="132"/>
        <end position="149"/>
    </location>
</feature>
<evidence type="ECO:0000256" key="6">
    <source>
        <dbReference type="ARBA" id="ARBA00023136"/>
    </source>
</evidence>
<evidence type="ECO:0000256" key="7">
    <source>
        <dbReference type="SAM" id="Phobius"/>
    </source>
</evidence>
<keyword evidence="4 7" id="KW-0812">Transmembrane</keyword>
<gene>
    <name evidence="8" type="ORF">D7Z26_23870</name>
</gene>
<accession>A0A494X9Z1</accession>
<organism evidence="8 9">
    <name type="scientific">Cohnella endophytica</name>
    <dbReference type="NCBI Taxonomy" id="2419778"/>
    <lineage>
        <taxon>Bacteria</taxon>
        <taxon>Bacillati</taxon>
        <taxon>Bacillota</taxon>
        <taxon>Bacilli</taxon>
        <taxon>Bacillales</taxon>
        <taxon>Paenibacillaceae</taxon>
        <taxon>Cohnella</taxon>
    </lineage>
</organism>
<keyword evidence="9" id="KW-1185">Reference proteome</keyword>
<sequence length="355" mass="37538">MISRISQPSASFPVASSRGYGILLTLIIALSGWGLSFLPVLARLGPLACTLLLAAAYRHRFGYPTALAQGIRYSSGTLLRLAIVLFGLKLNVGELLQQGLPLLARSGGTVVFSLAAVWLLGRWLRADRKLTFLLAVGTAICGAAAIAAVSPLLKSKEEDTAMSAGLIALIGTAFAMAYTLLQPWLPLDAASYGIWSGLTLHEIAHVAMAAAPAGTDAMSDGLLAKLCRVALLVPTCLGIVGVSAWRSRRKGKRAVILPSDNPSQQRPALPIPWFLFGFIAMSLFGSYALPTLSANPAPLLEVVSLVTTLLLAMAMAGLGLNVNLRDFRSRAARPFAAMLIASLLLSGLMYLFVRL</sequence>
<feature type="transmembrane region" description="Helical" evidence="7">
    <location>
        <begin position="12"/>
        <end position="34"/>
    </location>
</feature>
<name>A0A494X9Z1_9BACL</name>
<proteinExistence type="inferred from homology"/>
<evidence type="ECO:0000256" key="5">
    <source>
        <dbReference type="ARBA" id="ARBA00022989"/>
    </source>
</evidence>
<feature type="transmembrane region" description="Helical" evidence="7">
    <location>
        <begin position="161"/>
        <end position="180"/>
    </location>
</feature>
<keyword evidence="5 7" id="KW-1133">Transmembrane helix</keyword>